<organism evidence="1 2">
    <name type="scientific">Emergomyces pasteurianus Ep9510</name>
    <dbReference type="NCBI Taxonomy" id="1447872"/>
    <lineage>
        <taxon>Eukaryota</taxon>
        <taxon>Fungi</taxon>
        <taxon>Dikarya</taxon>
        <taxon>Ascomycota</taxon>
        <taxon>Pezizomycotina</taxon>
        <taxon>Eurotiomycetes</taxon>
        <taxon>Eurotiomycetidae</taxon>
        <taxon>Onygenales</taxon>
        <taxon>Ajellomycetaceae</taxon>
        <taxon>Emergomyces</taxon>
    </lineage>
</organism>
<name>A0A1J9P5E9_9EURO</name>
<dbReference type="EMBL" id="LGRN01000470">
    <property type="protein sequence ID" value="OJD11929.1"/>
    <property type="molecule type" value="Genomic_DNA"/>
</dbReference>
<comment type="caution">
    <text evidence="1">The sequence shown here is derived from an EMBL/GenBank/DDBJ whole genome shotgun (WGS) entry which is preliminary data.</text>
</comment>
<evidence type="ECO:0000313" key="2">
    <source>
        <dbReference type="Proteomes" id="UP000182235"/>
    </source>
</evidence>
<reference evidence="1 2" key="1">
    <citation type="submission" date="2015-07" db="EMBL/GenBank/DDBJ databases">
        <title>Emmonsia species relationships and genome sequence.</title>
        <authorList>
            <consortium name="The Broad Institute Genomics Platform"/>
            <person name="Cuomo C.A."/>
            <person name="Munoz J.F."/>
            <person name="Imamovic A."/>
            <person name="Priest M.E."/>
            <person name="Young S."/>
            <person name="Clay O.K."/>
            <person name="McEwen J.G."/>
        </authorList>
    </citation>
    <scope>NUCLEOTIDE SEQUENCE [LARGE SCALE GENOMIC DNA]</scope>
    <source>
        <strain evidence="1 2">UAMH 9510</strain>
    </source>
</reference>
<keyword evidence="2" id="KW-1185">Reference proteome</keyword>
<proteinExistence type="predicted"/>
<dbReference type="AlphaFoldDB" id="A0A1J9P5E9"/>
<protein>
    <submittedName>
        <fullName evidence="1">Uncharacterized protein</fullName>
    </submittedName>
</protein>
<dbReference type="Proteomes" id="UP000182235">
    <property type="component" value="Unassembled WGS sequence"/>
</dbReference>
<evidence type="ECO:0000313" key="1">
    <source>
        <dbReference type="EMBL" id="OJD11929.1"/>
    </source>
</evidence>
<sequence length="110" mass="11732">MGFSALGLRNIQVRREAVSTLACGWGLAPSSQVVALALESPELSPMKLAGDFPALQPRLLGSWVVQTASKNHELTDGTLETAEFVAPGADIFLMRSCTALVMGWHSYTAL</sequence>
<gene>
    <name evidence="1" type="ORF">AJ78_07402</name>
</gene>
<accession>A0A1J9P5E9</accession>
<dbReference type="VEuPathDB" id="FungiDB:AJ78_07402"/>